<dbReference type="GO" id="GO:0005737">
    <property type="term" value="C:cytoplasm"/>
    <property type="evidence" value="ECO:0007669"/>
    <property type="project" value="TreeGrafter"/>
</dbReference>
<evidence type="ECO:0000256" key="5">
    <source>
        <dbReference type="PIRSR" id="PIRSR600898-1"/>
    </source>
</evidence>
<keyword evidence="3 5" id="KW-0408">Iron</keyword>
<keyword evidence="5" id="KW-0349">Heme</keyword>
<dbReference type="GO" id="GO:0033754">
    <property type="term" value="F:indoleamine 2,3-dioxygenase activity"/>
    <property type="evidence" value="ECO:0007669"/>
    <property type="project" value="TreeGrafter"/>
</dbReference>
<organism evidence="6 7">
    <name type="scientific">Pelusios castaneus</name>
    <name type="common">West African mud turtle</name>
    <dbReference type="NCBI Taxonomy" id="367368"/>
    <lineage>
        <taxon>Eukaryota</taxon>
        <taxon>Metazoa</taxon>
        <taxon>Chordata</taxon>
        <taxon>Craniata</taxon>
        <taxon>Vertebrata</taxon>
        <taxon>Euteleostomi</taxon>
        <taxon>Archelosauria</taxon>
        <taxon>Testudinata</taxon>
        <taxon>Testudines</taxon>
        <taxon>Pleurodira</taxon>
        <taxon>Pelomedusidae</taxon>
        <taxon>Pelusios</taxon>
    </lineage>
</organism>
<dbReference type="PANTHER" id="PTHR28657:SF5">
    <property type="entry name" value="INDOLEAMINE 2,3-DIOXYGENASE"/>
    <property type="match status" value="1"/>
</dbReference>
<dbReference type="Proteomes" id="UP000694393">
    <property type="component" value="Unplaced"/>
</dbReference>
<dbReference type="GO" id="GO:0046872">
    <property type="term" value="F:metal ion binding"/>
    <property type="evidence" value="ECO:0007669"/>
    <property type="project" value="UniProtKB-KW"/>
</dbReference>
<sequence length="125" mass="13797">MRDYMPAAHRAFIQTVASGPSLRQFVLASGDADLCAAFNKCVSALVVLRSYHIQIATKYITIPLSEHSLKLELLRTDTLLPVLASPALRWYFRLVARVHNAQNPRGLLLADQPGATQGEENRVLG</sequence>
<keyword evidence="7" id="KW-1185">Reference proteome</keyword>
<dbReference type="SUPFAM" id="SSF140959">
    <property type="entry name" value="Indolic compounds 2,3-dioxygenase-like"/>
    <property type="match status" value="1"/>
</dbReference>
<keyword evidence="2 5" id="KW-0479">Metal-binding</keyword>
<dbReference type="Gene3D" id="1.20.58.480">
    <property type="match status" value="1"/>
</dbReference>
<name>A0A8C8SQL0_9SAUR</name>
<protein>
    <submittedName>
        <fullName evidence="6">Uncharacterized protein</fullName>
    </submittedName>
</protein>
<dbReference type="GO" id="GO:0019441">
    <property type="term" value="P:L-tryptophan catabolic process to kynurenine"/>
    <property type="evidence" value="ECO:0007669"/>
    <property type="project" value="InterPro"/>
</dbReference>
<evidence type="ECO:0000256" key="1">
    <source>
        <dbReference type="ARBA" id="ARBA00007119"/>
    </source>
</evidence>
<dbReference type="InterPro" id="IPR037217">
    <property type="entry name" value="Trp/Indoleamine_2_3_dOase-like"/>
</dbReference>
<proteinExistence type="inferred from homology"/>
<evidence type="ECO:0000313" key="7">
    <source>
        <dbReference type="Proteomes" id="UP000694393"/>
    </source>
</evidence>
<reference evidence="6" key="2">
    <citation type="submission" date="2025-09" db="UniProtKB">
        <authorList>
            <consortium name="Ensembl"/>
        </authorList>
    </citation>
    <scope>IDENTIFICATION</scope>
</reference>
<comment type="similarity">
    <text evidence="1">Belongs to the indoleamine 2,3-dioxygenase family.</text>
</comment>
<accession>A0A8C8SQL0</accession>
<evidence type="ECO:0000256" key="3">
    <source>
        <dbReference type="ARBA" id="ARBA00023004"/>
    </source>
</evidence>
<feature type="binding site" description="proximal binding residue" evidence="5">
    <location>
        <position position="52"/>
    </location>
    <ligand>
        <name>heme b</name>
        <dbReference type="ChEBI" id="CHEBI:60344"/>
    </ligand>
    <ligandPart>
        <name>Fe</name>
        <dbReference type="ChEBI" id="CHEBI:18248"/>
    </ligandPart>
</feature>
<dbReference type="Pfam" id="PF01231">
    <property type="entry name" value="IDO"/>
    <property type="match status" value="1"/>
</dbReference>
<keyword evidence="4" id="KW-0823">Tryptophan catabolism</keyword>
<dbReference type="PANTHER" id="PTHR28657">
    <property type="entry name" value="INDOLEAMINE 2,3-DIOXYGENASE"/>
    <property type="match status" value="1"/>
</dbReference>
<dbReference type="Ensembl" id="ENSPCET00000024932.1">
    <property type="protein sequence ID" value="ENSPCEP00000024126.1"/>
    <property type="gene ID" value="ENSPCEG00000018250.1"/>
</dbReference>
<reference evidence="6" key="1">
    <citation type="submission" date="2025-08" db="UniProtKB">
        <authorList>
            <consortium name="Ensembl"/>
        </authorList>
    </citation>
    <scope>IDENTIFICATION</scope>
</reference>
<dbReference type="GO" id="GO:0034354">
    <property type="term" value="P:'de novo' NAD+ biosynthetic process from L-tryptophan"/>
    <property type="evidence" value="ECO:0007669"/>
    <property type="project" value="TreeGrafter"/>
</dbReference>
<dbReference type="GO" id="GO:0020037">
    <property type="term" value="F:heme binding"/>
    <property type="evidence" value="ECO:0007669"/>
    <property type="project" value="InterPro"/>
</dbReference>
<dbReference type="InterPro" id="IPR000898">
    <property type="entry name" value="Indolamine_dOase"/>
</dbReference>
<evidence type="ECO:0000256" key="4">
    <source>
        <dbReference type="ARBA" id="ARBA00023079"/>
    </source>
</evidence>
<evidence type="ECO:0000313" key="6">
    <source>
        <dbReference type="Ensembl" id="ENSPCEP00000024126.1"/>
    </source>
</evidence>
<evidence type="ECO:0000256" key="2">
    <source>
        <dbReference type="ARBA" id="ARBA00022723"/>
    </source>
</evidence>
<dbReference type="AlphaFoldDB" id="A0A8C8SQL0"/>
<dbReference type="GO" id="GO:0004833">
    <property type="term" value="F:L-tryptophan 2,3-dioxygenase activity"/>
    <property type="evidence" value="ECO:0007669"/>
    <property type="project" value="TreeGrafter"/>
</dbReference>